<accession>A0A9P4IEF6</accession>
<proteinExistence type="predicted"/>
<keyword evidence="2" id="KW-1133">Transmembrane helix</keyword>
<protein>
    <submittedName>
        <fullName evidence="4">Alpha/beta-hydrolase</fullName>
    </submittedName>
</protein>
<name>A0A9P4IEF6_9PEZI</name>
<dbReference type="Pfam" id="PF07859">
    <property type="entry name" value="Abhydrolase_3"/>
    <property type="match status" value="1"/>
</dbReference>
<evidence type="ECO:0000259" key="3">
    <source>
        <dbReference type="Pfam" id="PF07859"/>
    </source>
</evidence>
<sequence>MTRQVAEEDANPSGWRTTTPGAIIWILLSIIRILIGLLFSAILYIPSSLRPSKQWTHDQALKTWLMRRVFGVITDIGWMQYMSLKSGKLGRRWVIIKPASPEAYQGPLSHDVVKPQRIGATWYPEPLEEGVDGNESQSLVALHFHGGSFMWMSGRPDECGFAADLLNSRLGPGARSLWVQYRLSGDKNDPTPWPGPFQDAITSYLYLTNELHIPPHRIVVGGDSSGGTLAIGLVRYLVELGQPTPKACLLISPSVDTTFEADSRDVDRHRNQKTDYIEGRMAAWGYRVFAPPPMRLDGPYLSPSLHPFPTQTAVFVLSGGAEVILDTNIEFVERFRGVSGNKVAHWVLHDAPHDVFLAGSFVGWTKGAEEMVNAVAAFLTQL</sequence>
<comment type="caution">
    <text evidence="4">The sequence shown here is derived from an EMBL/GenBank/DDBJ whole genome shotgun (WGS) entry which is preliminary data.</text>
</comment>
<keyword evidence="5" id="KW-1185">Reference proteome</keyword>
<evidence type="ECO:0000256" key="1">
    <source>
        <dbReference type="ARBA" id="ARBA00022801"/>
    </source>
</evidence>
<dbReference type="Gene3D" id="3.40.50.1820">
    <property type="entry name" value="alpha/beta hydrolase"/>
    <property type="match status" value="1"/>
</dbReference>
<keyword evidence="2" id="KW-0472">Membrane</keyword>
<gene>
    <name evidence="4" type="ORF">NA57DRAFT_76946</name>
</gene>
<dbReference type="Proteomes" id="UP000799772">
    <property type="component" value="Unassembled WGS sequence"/>
</dbReference>
<dbReference type="InterPro" id="IPR050300">
    <property type="entry name" value="GDXG_lipolytic_enzyme"/>
</dbReference>
<dbReference type="InterPro" id="IPR029058">
    <property type="entry name" value="AB_hydrolase_fold"/>
</dbReference>
<reference evidence="4" key="1">
    <citation type="journal article" date="2020" name="Stud. Mycol.">
        <title>101 Dothideomycetes genomes: a test case for predicting lifestyles and emergence of pathogens.</title>
        <authorList>
            <person name="Haridas S."/>
            <person name="Albert R."/>
            <person name="Binder M."/>
            <person name="Bloem J."/>
            <person name="Labutti K."/>
            <person name="Salamov A."/>
            <person name="Andreopoulos B."/>
            <person name="Baker S."/>
            <person name="Barry K."/>
            <person name="Bills G."/>
            <person name="Bluhm B."/>
            <person name="Cannon C."/>
            <person name="Castanera R."/>
            <person name="Culley D."/>
            <person name="Daum C."/>
            <person name="Ezra D."/>
            <person name="Gonzalez J."/>
            <person name="Henrissat B."/>
            <person name="Kuo A."/>
            <person name="Liang C."/>
            <person name="Lipzen A."/>
            <person name="Lutzoni F."/>
            <person name="Magnuson J."/>
            <person name="Mondo S."/>
            <person name="Nolan M."/>
            <person name="Ohm R."/>
            <person name="Pangilinan J."/>
            <person name="Park H.-J."/>
            <person name="Ramirez L."/>
            <person name="Alfaro M."/>
            <person name="Sun H."/>
            <person name="Tritt A."/>
            <person name="Yoshinaga Y."/>
            <person name="Zwiers L.-H."/>
            <person name="Turgeon B."/>
            <person name="Goodwin S."/>
            <person name="Spatafora J."/>
            <person name="Crous P."/>
            <person name="Grigoriev I."/>
        </authorList>
    </citation>
    <scope>NUCLEOTIDE SEQUENCE</scope>
    <source>
        <strain evidence="4">CBS 133067</strain>
    </source>
</reference>
<dbReference type="EMBL" id="ML978127">
    <property type="protein sequence ID" value="KAF2098152.1"/>
    <property type="molecule type" value="Genomic_DNA"/>
</dbReference>
<keyword evidence="2" id="KW-0812">Transmembrane</keyword>
<dbReference type="SUPFAM" id="SSF53474">
    <property type="entry name" value="alpha/beta-Hydrolases"/>
    <property type="match status" value="1"/>
</dbReference>
<feature type="transmembrane region" description="Helical" evidence="2">
    <location>
        <begin position="22"/>
        <end position="45"/>
    </location>
</feature>
<dbReference type="PANTHER" id="PTHR48081">
    <property type="entry name" value="AB HYDROLASE SUPERFAMILY PROTEIN C4A8.06C"/>
    <property type="match status" value="1"/>
</dbReference>
<keyword evidence="1" id="KW-0378">Hydrolase</keyword>
<dbReference type="GO" id="GO:0016787">
    <property type="term" value="F:hydrolase activity"/>
    <property type="evidence" value="ECO:0007669"/>
    <property type="project" value="UniProtKB-KW"/>
</dbReference>
<dbReference type="AlphaFoldDB" id="A0A9P4IEF6"/>
<evidence type="ECO:0000313" key="4">
    <source>
        <dbReference type="EMBL" id="KAF2098152.1"/>
    </source>
</evidence>
<evidence type="ECO:0000256" key="2">
    <source>
        <dbReference type="SAM" id="Phobius"/>
    </source>
</evidence>
<evidence type="ECO:0000313" key="5">
    <source>
        <dbReference type="Proteomes" id="UP000799772"/>
    </source>
</evidence>
<dbReference type="OrthoDB" id="2152029at2759"/>
<dbReference type="PANTHER" id="PTHR48081:SF8">
    <property type="entry name" value="ALPHA_BETA HYDROLASE FOLD-3 DOMAIN-CONTAINING PROTEIN-RELATED"/>
    <property type="match status" value="1"/>
</dbReference>
<organism evidence="4 5">
    <name type="scientific">Rhizodiscina lignyota</name>
    <dbReference type="NCBI Taxonomy" id="1504668"/>
    <lineage>
        <taxon>Eukaryota</taxon>
        <taxon>Fungi</taxon>
        <taxon>Dikarya</taxon>
        <taxon>Ascomycota</taxon>
        <taxon>Pezizomycotina</taxon>
        <taxon>Dothideomycetes</taxon>
        <taxon>Pleosporomycetidae</taxon>
        <taxon>Aulographales</taxon>
        <taxon>Rhizodiscinaceae</taxon>
        <taxon>Rhizodiscina</taxon>
    </lineage>
</organism>
<dbReference type="InterPro" id="IPR013094">
    <property type="entry name" value="AB_hydrolase_3"/>
</dbReference>
<feature type="domain" description="Alpha/beta hydrolase fold-3" evidence="3">
    <location>
        <begin position="142"/>
        <end position="356"/>
    </location>
</feature>